<dbReference type="InterPro" id="IPR019787">
    <property type="entry name" value="Znf_PHD-finger"/>
</dbReference>
<evidence type="ECO:0000313" key="7">
    <source>
        <dbReference type="EMBL" id="KRZ00077.1"/>
    </source>
</evidence>
<dbReference type="SMART" id="SM00249">
    <property type="entry name" value="PHD"/>
    <property type="match status" value="1"/>
</dbReference>
<dbReference type="PANTHER" id="PTHR46802">
    <property type="entry name" value="TYROSINE-PROTEIN KINASE BAZ1B"/>
    <property type="match status" value="1"/>
</dbReference>
<dbReference type="GO" id="GO:0008270">
    <property type="term" value="F:zinc ion binding"/>
    <property type="evidence" value="ECO:0007669"/>
    <property type="project" value="UniProtKB-KW"/>
</dbReference>
<evidence type="ECO:0000256" key="3">
    <source>
        <dbReference type="ARBA" id="ARBA00022833"/>
    </source>
</evidence>
<dbReference type="InterPro" id="IPR047174">
    <property type="entry name" value="BAZ1B"/>
</dbReference>
<dbReference type="STRING" id="268475.A0A0V1GP29"/>
<dbReference type="OrthoDB" id="10055895at2759"/>
<dbReference type="AlphaFoldDB" id="A0A0V1GP29"/>
<gene>
    <name evidence="7" type="primary">baz1b</name>
    <name evidence="7" type="ORF">T11_14352</name>
</gene>
<dbReference type="GO" id="GO:0006974">
    <property type="term" value="P:DNA damage response"/>
    <property type="evidence" value="ECO:0007669"/>
    <property type="project" value="TreeGrafter"/>
</dbReference>
<organism evidence="7 8">
    <name type="scientific">Trichinella zimbabwensis</name>
    <dbReference type="NCBI Taxonomy" id="268475"/>
    <lineage>
        <taxon>Eukaryota</taxon>
        <taxon>Metazoa</taxon>
        <taxon>Ecdysozoa</taxon>
        <taxon>Nematoda</taxon>
        <taxon>Enoplea</taxon>
        <taxon>Dorylaimia</taxon>
        <taxon>Trichinellida</taxon>
        <taxon>Trichinellidae</taxon>
        <taxon>Trichinella</taxon>
    </lineage>
</organism>
<feature type="domain" description="PHD-type" evidence="6">
    <location>
        <begin position="74"/>
        <end position="124"/>
    </location>
</feature>
<keyword evidence="5" id="KW-0175">Coiled coil</keyword>
<sequence length="285" mass="32489">LLVSLQKMIRPNLLCGYMQMDVVVNSKKKSRPTADEQRIVKWQRAVHQAATFSRLFVLLSVFENSVQLYRSTTKAKCQTCRKSDDVKCLLLCDACNAACHTFCLRPPLQAVPSVAWLCISCKRYNSKEKIKSERQQNDEIFEGKTTNRCTRGFTSGKMNSAQNYVERLNGGRACSEVQKKCNEIFEKIQSSGLSSYLQTMTDSTGIVLRSTRAMEKSKTLAFVKSRLNNYPSLEEFFSDLKAALQNGRTACQGRKRILRNLDDLEEMIEALENEYETDSDYEQST</sequence>
<dbReference type="PANTHER" id="PTHR46802:SF1">
    <property type="entry name" value="TYROSINE-PROTEIN KINASE BAZ1B"/>
    <property type="match status" value="1"/>
</dbReference>
<reference evidence="7 8" key="1">
    <citation type="submission" date="2015-01" db="EMBL/GenBank/DDBJ databases">
        <title>Evolution of Trichinella species and genotypes.</title>
        <authorList>
            <person name="Korhonen P.K."/>
            <person name="Edoardo P."/>
            <person name="Giuseppe L.R."/>
            <person name="Gasser R.B."/>
        </authorList>
    </citation>
    <scope>NUCLEOTIDE SEQUENCE [LARGE SCALE GENOMIC DNA]</scope>
    <source>
        <strain evidence="7">ISS1029</strain>
    </source>
</reference>
<evidence type="ECO:0000256" key="1">
    <source>
        <dbReference type="ARBA" id="ARBA00022723"/>
    </source>
</evidence>
<keyword evidence="2 4" id="KW-0863">Zinc-finger</keyword>
<dbReference type="GO" id="GO:0042393">
    <property type="term" value="F:histone binding"/>
    <property type="evidence" value="ECO:0007669"/>
    <property type="project" value="TreeGrafter"/>
</dbReference>
<keyword evidence="3" id="KW-0862">Zinc</keyword>
<feature type="coiled-coil region" evidence="5">
    <location>
        <begin position="254"/>
        <end position="281"/>
    </location>
</feature>
<keyword evidence="7" id="KW-0418">Kinase</keyword>
<accession>A0A0V1GP29</accession>
<evidence type="ECO:0000256" key="4">
    <source>
        <dbReference type="PROSITE-ProRule" id="PRU00146"/>
    </source>
</evidence>
<comment type="caution">
    <text evidence="7">The sequence shown here is derived from an EMBL/GenBank/DDBJ whole genome shotgun (WGS) entry which is preliminary data.</text>
</comment>
<protein>
    <submittedName>
        <fullName evidence="7">Tyrosine-protein kinase BAZ1B</fullName>
    </submittedName>
</protein>
<keyword evidence="8" id="KW-1185">Reference proteome</keyword>
<name>A0A0V1GP29_9BILA</name>
<dbReference type="InterPro" id="IPR001965">
    <property type="entry name" value="Znf_PHD"/>
</dbReference>
<keyword evidence="7" id="KW-0808">Transferase</keyword>
<dbReference type="InterPro" id="IPR013083">
    <property type="entry name" value="Znf_RING/FYVE/PHD"/>
</dbReference>
<dbReference type="GO" id="GO:0140801">
    <property type="term" value="F:histone H2AXY142 kinase activity"/>
    <property type="evidence" value="ECO:0007669"/>
    <property type="project" value="InterPro"/>
</dbReference>
<dbReference type="InterPro" id="IPR011011">
    <property type="entry name" value="Znf_FYVE_PHD"/>
</dbReference>
<dbReference type="Gene3D" id="3.30.40.10">
    <property type="entry name" value="Zinc/RING finger domain, C3HC4 (zinc finger)"/>
    <property type="match status" value="1"/>
</dbReference>
<evidence type="ECO:0000259" key="6">
    <source>
        <dbReference type="PROSITE" id="PS50016"/>
    </source>
</evidence>
<keyword evidence="1" id="KW-0479">Metal-binding</keyword>
<dbReference type="Pfam" id="PF00628">
    <property type="entry name" value="PHD"/>
    <property type="match status" value="1"/>
</dbReference>
<feature type="non-terminal residue" evidence="7">
    <location>
        <position position="1"/>
    </location>
</feature>
<dbReference type="PROSITE" id="PS50016">
    <property type="entry name" value="ZF_PHD_2"/>
    <property type="match status" value="1"/>
</dbReference>
<dbReference type="Proteomes" id="UP000055024">
    <property type="component" value="Unassembled WGS sequence"/>
</dbReference>
<evidence type="ECO:0000256" key="5">
    <source>
        <dbReference type="SAM" id="Coils"/>
    </source>
</evidence>
<evidence type="ECO:0000313" key="8">
    <source>
        <dbReference type="Proteomes" id="UP000055024"/>
    </source>
</evidence>
<dbReference type="EMBL" id="JYDP01000587">
    <property type="protein sequence ID" value="KRZ00077.1"/>
    <property type="molecule type" value="Genomic_DNA"/>
</dbReference>
<proteinExistence type="predicted"/>
<dbReference type="SUPFAM" id="SSF57903">
    <property type="entry name" value="FYVE/PHD zinc finger"/>
    <property type="match status" value="1"/>
</dbReference>
<evidence type="ECO:0000256" key="2">
    <source>
        <dbReference type="ARBA" id="ARBA00022771"/>
    </source>
</evidence>
<dbReference type="GO" id="GO:0090535">
    <property type="term" value="C:WICH complex"/>
    <property type="evidence" value="ECO:0007669"/>
    <property type="project" value="InterPro"/>
</dbReference>